<dbReference type="InterPro" id="IPR050640">
    <property type="entry name" value="Bact_2-comp_sensor_kinase"/>
</dbReference>
<dbReference type="Proteomes" id="UP000184386">
    <property type="component" value="Unassembled WGS sequence"/>
</dbReference>
<evidence type="ECO:0000256" key="13">
    <source>
        <dbReference type="SAM" id="Phobius"/>
    </source>
</evidence>
<feature type="transmembrane region" description="Helical" evidence="13">
    <location>
        <begin position="24"/>
        <end position="46"/>
    </location>
</feature>
<sequence length="593" mass="66987">MGLWEREAYLLRVKQKFSGMKAKFIIIMVSMVVSFTIALALLWGSIYTDQLMDNAIDYANEMTELTNNNVDSYLKKARLLAYILQNNKTITKILAKSSYNGHNEMYNDISEMGQILRMGMTGAEYLENIVVVSENGMYFTGGGSSVKIAGDKLEHYKNMTDGEEISFSIDPAADKYDYSKLILIKKLKLSEQSPRAWTIMTVNCKGLYKKYNTAAGYSSAMLIADPESGEIVYDKDMENLGLSSSSELGDLSKYGTDNSYKIGRINHVKTVVICNISEVTGWRNYIFIPYREIADSYDNLLSVQFFIIAAVVVLTIILSLSLAKHFLKNMSTLITGIEQVDADHLTLECTIDSGDEVELLYHKFEQMIERINQQMEAIKKNERDKRKLGLKALQAQINPHFLYNSLNTIKIMGKMQEANPVADACDALICIMRTNMSKKTYHTFQEEIEYLNKYICMKEYQSASPIKFICKIEDGLENCYILKMLIQPLVENSLKHGGIMNDPRGYITVMIYSEGDKVQVVCEDNGIGLSEEESSELLSTMKDSAGIGLFNISQRILLHYGEEYGVSITGEKGIYTRITLRIPRLTEVGGEDD</sequence>
<evidence type="ECO:0000256" key="5">
    <source>
        <dbReference type="ARBA" id="ARBA00022692"/>
    </source>
</evidence>
<protein>
    <submittedName>
        <fullName evidence="15">HAMP domain-containing protein</fullName>
    </submittedName>
</protein>
<keyword evidence="9 13" id="KW-1133">Transmembrane helix</keyword>
<dbReference type="GO" id="GO:0000155">
    <property type="term" value="F:phosphorelay sensor kinase activity"/>
    <property type="evidence" value="ECO:0007669"/>
    <property type="project" value="InterPro"/>
</dbReference>
<name>A0A1M6MMD8_9FIRM</name>
<keyword evidence="5 13" id="KW-0812">Transmembrane</keyword>
<comment type="subcellular location">
    <subcellularLocation>
        <location evidence="1">Cell membrane</location>
        <topology evidence="1">Multi-pass membrane protein</topology>
    </subcellularLocation>
</comment>
<keyword evidence="2" id="KW-1003">Cell membrane</keyword>
<evidence type="ECO:0000256" key="3">
    <source>
        <dbReference type="ARBA" id="ARBA00022553"/>
    </source>
</evidence>
<feature type="transmembrane region" description="Helical" evidence="13">
    <location>
        <begin position="301"/>
        <end position="323"/>
    </location>
</feature>
<dbReference type="Pfam" id="PF06580">
    <property type="entry name" value="His_kinase"/>
    <property type="match status" value="1"/>
</dbReference>
<dbReference type="Gene3D" id="3.30.565.10">
    <property type="entry name" value="Histidine kinase-like ATPase, C-terminal domain"/>
    <property type="match status" value="1"/>
</dbReference>
<dbReference type="PROSITE" id="PS50885">
    <property type="entry name" value="HAMP"/>
    <property type="match status" value="1"/>
</dbReference>
<proteinExistence type="predicted"/>
<reference evidence="15 16" key="1">
    <citation type="submission" date="2016-11" db="EMBL/GenBank/DDBJ databases">
        <authorList>
            <person name="Jaros S."/>
            <person name="Januszkiewicz K."/>
            <person name="Wedrychowicz H."/>
        </authorList>
    </citation>
    <scope>NUCLEOTIDE SEQUENCE [LARGE SCALE GENOMIC DNA]</scope>
    <source>
        <strain evidence="15 16">DSM 15929</strain>
    </source>
</reference>
<evidence type="ECO:0000313" key="16">
    <source>
        <dbReference type="Proteomes" id="UP000184386"/>
    </source>
</evidence>
<keyword evidence="16" id="KW-1185">Reference proteome</keyword>
<dbReference type="InterPro" id="IPR010559">
    <property type="entry name" value="Sig_transdc_His_kin_internal"/>
</dbReference>
<dbReference type="PANTHER" id="PTHR34220">
    <property type="entry name" value="SENSOR HISTIDINE KINASE YPDA"/>
    <property type="match status" value="1"/>
</dbReference>
<keyword evidence="6" id="KW-0547">Nucleotide-binding</keyword>
<dbReference type="AlphaFoldDB" id="A0A1M6MMD8"/>
<dbReference type="EMBL" id="FRAC01000007">
    <property type="protein sequence ID" value="SHJ84622.1"/>
    <property type="molecule type" value="Genomic_DNA"/>
</dbReference>
<evidence type="ECO:0000256" key="10">
    <source>
        <dbReference type="ARBA" id="ARBA00023012"/>
    </source>
</evidence>
<dbReference type="SMART" id="SM00387">
    <property type="entry name" value="HATPase_c"/>
    <property type="match status" value="1"/>
</dbReference>
<keyword evidence="4" id="KW-0808">Transferase</keyword>
<dbReference type="PANTHER" id="PTHR34220:SF11">
    <property type="entry name" value="SENSOR PROTEIN KINASE HPTS"/>
    <property type="match status" value="1"/>
</dbReference>
<dbReference type="OrthoDB" id="9809348at2"/>
<keyword evidence="11 13" id="KW-0472">Membrane</keyword>
<gene>
    <name evidence="15" type="ORF">SAMN02745136_01080</name>
</gene>
<dbReference type="Gene3D" id="6.10.340.10">
    <property type="match status" value="1"/>
</dbReference>
<dbReference type="InterPro" id="IPR036890">
    <property type="entry name" value="HATPase_C_sf"/>
</dbReference>
<evidence type="ECO:0000256" key="6">
    <source>
        <dbReference type="ARBA" id="ARBA00022741"/>
    </source>
</evidence>
<dbReference type="SUPFAM" id="SSF55874">
    <property type="entry name" value="ATPase domain of HSP90 chaperone/DNA topoisomerase II/histidine kinase"/>
    <property type="match status" value="1"/>
</dbReference>
<keyword evidence="3" id="KW-0597">Phosphoprotein</keyword>
<dbReference type="GO" id="GO:0005524">
    <property type="term" value="F:ATP binding"/>
    <property type="evidence" value="ECO:0007669"/>
    <property type="project" value="UniProtKB-KW"/>
</dbReference>
<feature type="domain" description="HAMP" evidence="14">
    <location>
        <begin position="324"/>
        <end position="376"/>
    </location>
</feature>
<dbReference type="InterPro" id="IPR003594">
    <property type="entry name" value="HATPase_dom"/>
</dbReference>
<keyword evidence="7" id="KW-0418">Kinase</keyword>
<keyword evidence="12" id="KW-0175">Coiled coil</keyword>
<dbReference type="GO" id="GO:0005886">
    <property type="term" value="C:plasma membrane"/>
    <property type="evidence" value="ECO:0007669"/>
    <property type="project" value="UniProtKB-SubCell"/>
</dbReference>
<evidence type="ECO:0000313" key="15">
    <source>
        <dbReference type="EMBL" id="SHJ84622.1"/>
    </source>
</evidence>
<keyword evidence="10" id="KW-0902">Two-component regulatory system</keyword>
<evidence type="ECO:0000256" key="9">
    <source>
        <dbReference type="ARBA" id="ARBA00022989"/>
    </source>
</evidence>
<evidence type="ECO:0000256" key="2">
    <source>
        <dbReference type="ARBA" id="ARBA00022475"/>
    </source>
</evidence>
<evidence type="ECO:0000256" key="4">
    <source>
        <dbReference type="ARBA" id="ARBA00022679"/>
    </source>
</evidence>
<dbReference type="Pfam" id="PF02518">
    <property type="entry name" value="HATPase_c"/>
    <property type="match status" value="1"/>
</dbReference>
<evidence type="ECO:0000256" key="11">
    <source>
        <dbReference type="ARBA" id="ARBA00023136"/>
    </source>
</evidence>
<keyword evidence="8" id="KW-0067">ATP-binding</keyword>
<dbReference type="STRING" id="1121322.SAMN02745136_01080"/>
<dbReference type="SMART" id="SM00304">
    <property type="entry name" value="HAMP"/>
    <property type="match status" value="1"/>
</dbReference>
<dbReference type="InterPro" id="IPR003660">
    <property type="entry name" value="HAMP_dom"/>
</dbReference>
<accession>A0A1M6MMD8</accession>
<feature type="coiled-coil region" evidence="12">
    <location>
        <begin position="361"/>
        <end position="388"/>
    </location>
</feature>
<evidence type="ECO:0000259" key="14">
    <source>
        <dbReference type="PROSITE" id="PS50885"/>
    </source>
</evidence>
<evidence type="ECO:0000256" key="12">
    <source>
        <dbReference type="SAM" id="Coils"/>
    </source>
</evidence>
<evidence type="ECO:0000256" key="7">
    <source>
        <dbReference type="ARBA" id="ARBA00022777"/>
    </source>
</evidence>
<organism evidence="15 16">
    <name type="scientific">Anaerocolumna jejuensis DSM 15929</name>
    <dbReference type="NCBI Taxonomy" id="1121322"/>
    <lineage>
        <taxon>Bacteria</taxon>
        <taxon>Bacillati</taxon>
        <taxon>Bacillota</taxon>
        <taxon>Clostridia</taxon>
        <taxon>Lachnospirales</taxon>
        <taxon>Lachnospiraceae</taxon>
        <taxon>Anaerocolumna</taxon>
    </lineage>
</organism>
<evidence type="ECO:0000256" key="8">
    <source>
        <dbReference type="ARBA" id="ARBA00022840"/>
    </source>
</evidence>
<evidence type="ECO:0000256" key="1">
    <source>
        <dbReference type="ARBA" id="ARBA00004651"/>
    </source>
</evidence>